<dbReference type="EMBL" id="UYSL01000402">
    <property type="protein sequence ID" value="VDL63703.1"/>
    <property type="molecule type" value="Genomic_DNA"/>
</dbReference>
<reference evidence="4" key="1">
    <citation type="submission" date="2017-02" db="UniProtKB">
        <authorList>
            <consortium name="WormBaseParasite"/>
        </authorList>
    </citation>
    <scope>IDENTIFICATION</scope>
</reference>
<evidence type="ECO:0000313" key="4">
    <source>
        <dbReference type="WBParaSite" id="NBR_0000073901-mRNA-1"/>
    </source>
</evidence>
<dbReference type="WBParaSite" id="NBR_0000073901-mRNA-1">
    <property type="protein sequence ID" value="NBR_0000073901-mRNA-1"/>
    <property type="gene ID" value="NBR_0000073901"/>
</dbReference>
<dbReference type="SUPFAM" id="SSF81321">
    <property type="entry name" value="Family A G protein-coupled receptor-like"/>
    <property type="match status" value="1"/>
</dbReference>
<dbReference type="STRING" id="27835.A0A0N4XDY7"/>
<dbReference type="Proteomes" id="UP000271162">
    <property type="component" value="Unassembled WGS sequence"/>
</dbReference>
<proteinExistence type="predicted"/>
<dbReference type="PANTHER" id="PTHR46709">
    <property type="entry name" value="PROTEIN CBG23488-RELATED"/>
    <property type="match status" value="1"/>
</dbReference>
<dbReference type="AlphaFoldDB" id="A0A0N4XDY7"/>
<keyword evidence="1" id="KW-0472">Membrane</keyword>
<keyword evidence="1" id="KW-0812">Transmembrane</keyword>
<keyword evidence="1" id="KW-1133">Transmembrane helix</keyword>
<evidence type="ECO:0000313" key="2">
    <source>
        <dbReference type="EMBL" id="VDL63703.1"/>
    </source>
</evidence>
<dbReference type="OMA" id="CITERFY"/>
<keyword evidence="3" id="KW-1185">Reference proteome</keyword>
<evidence type="ECO:0000256" key="1">
    <source>
        <dbReference type="SAM" id="Phobius"/>
    </source>
</evidence>
<feature type="transmembrane region" description="Helical" evidence="1">
    <location>
        <begin position="96"/>
        <end position="117"/>
    </location>
</feature>
<evidence type="ECO:0000313" key="3">
    <source>
        <dbReference type="Proteomes" id="UP000271162"/>
    </source>
</evidence>
<accession>A0A0N4XDY7</accession>
<protein>
    <submittedName>
        <fullName evidence="4">G_PROTEIN_RECEP_F1_2 domain-containing protein</fullName>
    </submittedName>
</protein>
<name>A0A0N4XDY7_NIPBR</name>
<sequence>MCETSAEGRLVAERYFLMGVVGSGLALFGVLANGLLAVLFLTRSNYRHSPFFFLGFVALFDTLFDSTFILLMSVPVNAEYFDNYKLFMVWLKYMPVVHVFSQIFKIASVFCLIMASIERTLSECAQETITKGKLSGAKTDRAHSFAIEWLRDELTEAK</sequence>
<reference evidence="2 3" key="2">
    <citation type="submission" date="2018-11" db="EMBL/GenBank/DDBJ databases">
        <authorList>
            <consortium name="Pathogen Informatics"/>
        </authorList>
    </citation>
    <scope>NUCLEOTIDE SEQUENCE [LARGE SCALE GENOMIC DNA]</scope>
</reference>
<dbReference type="Gene3D" id="1.20.1070.10">
    <property type="entry name" value="Rhodopsin 7-helix transmembrane proteins"/>
    <property type="match status" value="1"/>
</dbReference>
<feature type="transmembrane region" description="Helical" evidence="1">
    <location>
        <begin position="15"/>
        <end position="39"/>
    </location>
</feature>
<dbReference type="PANTHER" id="PTHR46709:SF12">
    <property type="entry name" value="G-PROTEIN COUPLED RECEPTORS FAMILY 1 PROFILE DOMAIN-CONTAINING PROTEIN"/>
    <property type="match status" value="1"/>
</dbReference>
<feature type="transmembrane region" description="Helical" evidence="1">
    <location>
        <begin position="51"/>
        <end position="76"/>
    </location>
</feature>
<organism evidence="4">
    <name type="scientific">Nippostrongylus brasiliensis</name>
    <name type="common">Rat hookworm</name>
    <dbReference type="NCBI Taxonomy" id="27835"/>
    <lineage>
        <taxon>Eukaryota</taxon>
        <taxon>Metazoa</taxon>
        <taxon>Ecdysozoa</taxon>
        <taxon>Nematoda</taxon>
        <taxon>Chromadorea</taxon>
        <taxon>Rhabditida</taxon>
        <taxon>Rhabditina</taxon>
        <taxon>Rhabditomorpha</taxon>
        <taxon>Strongyloidea</taxon>
        <taxon>Heligmosomidae</taxon>
        <taxon>Nippostrongylus</taxon>
    </lineage>
</organism>
<gene>
    <name evidence="2" type="ORF">NBR_LOCUS740</name>
</gene>